<protein>
    <submittedName>
        <fullName evidence="2">Uncharacterized protein</fullName>
    </submittedName>
</protein>
<feature type="region of interest" description="Disordered" evidence="1">
    <location>
        <begin position="1"/>
        <end position="40"/>
    </location>
</feature>
<name>A0AAW6SQ66_9BACI</name>
<proteinExistence type="predicted"/>
<sequence>MSKNHNETYIKTKDDSLRSRKAKMPKKPLPQPKDYEEIEY</sequence>
<evidence type="ECO:0000256" key="1">
    <source>
        <dbReference type="SAM" id="MobiDB-lite"/>
    </source>
</evidence>
<dbReference type="RefSeq" id="WP_272893573.1">
    <property type="nucleotide sequence ID" value="NZ_JAMATW010000001.1"/>
</dbReference>
<evidence type="ECO:0000313" key="3">
    <source>
        <dbReference type="Proteomes" id="UP001159179"/>
    </source>
</evidence>
<dbReference type="EMBL" id="JAROYP010000001">
    <property type="protein sequence ID" value="MDH5159375.1"/>
    <property type="molecule type" value="Genomic_DNA"/>
</dbReference>
<evidence type="ECO:0000313" key="2">
    <source>
        <dbReference type="EMBL" id="MDH5159375.1"/>
    </source>
</evidence>
<dbReference type="AlphaFoldDB" id="A0AAW6SQ66"/>
<comment type="caution">
    <text evidence="2">The sequence shown here is derived from an EMBL/GenBank/DDBJ whole genome shotgun (WGS) entry which is preliminary data.</text>
</comment>
<organism evidence="2 3">
    <name type="scientific">Heyndrickxia oleronia</name>
    <dbReference type="NCBI Taxonomy" id="38875"/>
    <lineage>
        <taxon>Bacteria</taxon>
        <taxon>Bacillati</taxon>
        <taxon>Bacillota</taxon>
        <taxon>Bacilli</taxon>
        <taxon>Bacillales</taxon>
        <taxon>Bacillaceae</taxon>
        <taxon>Heyndrickxia</taxon>
    </lineage>
</organism>
<accession>A0AAW6SQ66</accession>
<gene>
    <name evidence="2" type="ORF">P5X88_00390</name>
</gene>
<dbReference type="Proteomes" id="UP001159179">
    <property type="component" value="Unassembled WGS sequence"/>
</dbReference>
<reference evidence="2" key="1">
    <citation type="submission" date="2023-03" db="EMBL/GenBank/DDBJ databases">
        <title>Bacterial isolates from washroom surfaces on a university campus.</title>
        <authorList>
            <person name="Holman D.B."/>
            <person name="Gzyl K.E."/>
            <person name="Taheri A.E."/>
        </authorList>
    </citation>
    <scope>NUCLEOTIDE SEQUENCE</scope>
    <source>
        <strain evidence="2">RD03</strain>
    </source>
</reference>
<feature type="compositionally biased region" description="Basic and acidic residues" evidence="1">
    <location>
        <begin position="1"/>
        <end position="18"/>
    </location>
</feature>